<dbReference type="GeneID" id="28251383"/>
<name>A0A1B1A6Z4_9RHOB</name>
<comment type="similarity">
    <text evidence="2">Belongs to the KHG/KDPG aldolase family.</text>
</comment>
<dbReference type="GO" id="GO:0016829">
    <property type="term" value="F:lyase activity"/>
    <property type="evidence" value="ECO:0007669"/>
    <property type="project" value="UniProtKB-KW"/>
</dbReference>
<dbReference type="Proteomes" id="UP000013243">
    <property type="component" value="Plasmid unnamed1"/>
</dbReference>
<dbReference type="Pfam" id="PF01081">
    <property type="entry name" value="Aldolase"/>
    <property type="match status" value="1"/>
</dbReference>
<dbReference type="Gene3D" id="3.20.20.70">
    <property type="entry name" value="Aldolase class I"/>
    <property type="match status" value="1"/>
</dbReference>
<dbReference type="EMBL" id="CP015231">
    <property type="protein sequence ID" value="ANP42297.1"/>
    <property type="molecule type" value="Genomic_DNA"/>
</dbReference>
<dbReference type="InterPro" id="IPR013785">
    <property type="entry name" value="Aldolase_TIM"/>
</dbReference>
<gene>
    <name evidence="6" type="ORF">K529_016075</name>
</gene>
<reference evidence="6 7" key="1">
    <citation type="journal article" date="2016" name="ISME J.">
        <title>Global occurrence and heterogeneity of the Roseobacter-clade species Ruegeria mobilis.</title>
        <authorList>
            <person name="Sonnenschein E."/>
            <person name="Gram L."/>
        </authorList>
    </citation>
    <scope>NUCLEOTIDE SEQUENCE [LARGE SCALE GENOMIC DNA]</scope>
    <source>
        <strain evidence="6 7">F1926</strain>
        <plasmid evidence="6 7">unnamed1</plasmid>
    </source>
</reference>
<keyword evidence="5" id="KW-0119">Carbohydrate metabolism</keyword>
<dbReference type="RefSeq" id="WP_005611170.1">
    <property type="nucleotide sequence ID" value="NZ_CP015231.1"/>
</dbReference>
<evidence type="ECO:0000313" key="7">
    <source>
        <dbReference type="Proteomes" id="UP000013243"/>
    </source>
</evidence>
<sequence>MTRNIMAILRGVTPDEAVAICGALIDSGITIIEVPLNSPDPLSSISRMVQAHGARASIGAGTVLTSTQVGEVAAAGGRFVVSPNVNPDVIRKTKQVGLRSYPGVMTPSESFTALASGADALKFFPGEVIGPTGLKAIRAVLPSEVPCWAVGGVSPTNLAQWLAAGANGIGVGSALFKPGDTAQIVADKAAAFAVSYDEARL</sequence>
<comment type="pathway">
    <text evidence="1">Carbohydrate acid metabolism.</text>
</comment>
<dbReference type="OrthoDB" id="7204076at2"/>
<dbReference type="AlphaFoldDB" id="A0A1B1A6Z4"/>
<evidence type="ECO:0000256" key="3">
    <source>
        <dbReference type="ARBA" id="ARBA00011233"/>
    </source>
</evidence>
<dbReference type="KEGG" id="rmb:K529_016075"/>
<evidence type="ECO:0000313" key="6">
    <source>
        <dbReference type="EMBL" id="ANP42297.1"/>
    </source>
</evidence>
<dbReference type="InterPro" id="IPR000887">
    <property type="entry name" value="Aldlse_KDPG_KHG"/>
</dbReference>
<keyword evidence="6" id="KW-0614">Plasmid</keyword>
<evidence type="ECO:0000256" key="1">
    <source>
        <dbReference type="ARBA" id="ARBA00004761"/>
    </source>
</evidence>
<evidence type="ECO:0000256" key="2">
    <source>
        <dbReference type="ARBA" id="ARBA00006906"/>
    </source>
</evidence>
<dbReference type="CDD" id="cd00452">
    <property type="entry name" value="KDPG_aldolase"/>
    <property type="match status" value="1"/>
</dbReference>
<accession>A0A1B1A6Z4</accession>
<organism evidence="6 7">
    <name type="scientific">Tritonibacter mobilis F1926</name>
    <dbReference type="NCBI Taxonomy" id="1265309"/>
    <lineage>
        <taxon>Bacteria</taxon>
        <taxon>Pseudomonadati</taxon>
        <taxon>Pseudomonadota</taxon>
        <taxon>Alphaproteobacteria</taxon>
        <taxon>Rhodobacterales</taxon>
        <taxon>Paracoccaceae</taxon>
        <taxon>Tritonibacter</taxon>
    </lineage>
</organism>
<protein>
    <submittedName>
        <fullName evidence="6">2-dehydro-3-deoxy-6-phosphogalactonate aldolase</fullName>
    </submittedName>
</protein>
<evidence type="ECO:0000256" key="4">
    <source>
        <dbReference type="ARBA" id="ARBA00023239"/>
    </source>
</evidence>
<proteinExistence type="inferred from homology"/>
<geneLocation type="plasmid" evidence="6 7">
    <name>unnamed1</name>
</geneLocation>
<dbReference type="PANTHER" id="PTHR30246">
    <property type="entry name" value="2-KETO-3-DEOXY-6-PHOSPHOGLUCONATE ALDOLASE"/>
    <property type="match status" value="1"/>
</dbReference>
<dbReference type="PANTHER" id="PTHR30246:SF1">
    <property type="entry name" value="2-DEHYDRO-3-DEOXY-6-PHOSPHOGALACTONATE ALDOLASE-RELATED"/>
    <property type="match status" value="1"/>
</dbReference>
<comment type="subunit">
    <text evidence="3">Homotrimer.</text>
</comment>
<keyword evidence="4" id="KW-0456">Lyase</keyword>
<dbReference type="SUPFAM" id="SSF51569">
    <property type="entry name" value="Aldolase"/>
    <property type="match status" value="1"/>
</dbReference>
<dbReference type="NCBIfam" id="NF006600">
    <property type="entry name" value="PRK09140.1"/>
    <property type="match status" value="1"/>
</dbReference>
<evidence type="ECO:0000256" key="5">
    <source>
        <dbReference type="ARBA" id="ARBA00023277"/>
    </source>
</evidence>